<reference evidence="2" key="1">
    <citation type="submission" date="2020-12" db="EMBL/GenBank/DDBJ databases">
        <title>Metabolic potential, ecology and presence of endohyphal bacteria is reflected in genomic diversity of Mucoromycotina.</title>
        <authorList>
            <person name="Muszewska A."/>
            <person name="Okrasinska A."/>
            <person name="Steczkiewicz K."/>
            <person name="Drgas O."/>
            <person name="Orlowska M."/>
            <person name="Perlinska-Lenart U."/>
            <person name="Aleksandrzak-Piekarczyk T."/>
            <person name="Szatraj K."/>
            <person name="Zielenkiewicz U."/>
            <person name="Pilsyk S."/>
            <person name="Malc E."/>
            <person name="Mieczkowski P."/>
            <person name="Kruszewska J.S."/>
            <person name="Biernat P."/>
            <person name="Pawlowska J."/>
        </authorList>
    </citation>
    <scope>NUCLEOTIDE SEQUENCE</scope>
    <source>
        <strain evidence="2">CBS 226.32</strain>
    </source>
</reference>
<dbReference type="OrthoDB" id="18145at2759"/>
<feature type="compositionally biased region" description="Low complexity" evidence="1">
    <location>
        <begin position="342"/>
        <end position="353"/>
    </location>
</feature>
<feature type="region of interest" description="Disordered" evidence="1">
    <location>
        <begin position="333"/>
        <end position="357"/>
    </location>
</feature>
<dbReference type="AlphaFoldDB" id="A0A8H7QIA1"/>
<feature type="compositionally biased region" description="Acidic residues" evidence="1">
    <location>
        <begin position="739"/>
        <end position="748"/>
    </location>
</feature>
<evidence type="ECO:0000313" key="2">
    <source>
        <dbReference type="EMBL" id="KAG2192625.1"/>
    </source>
</evidence>
<sequence>MSQEPTTSAADDQYNSSVTETRNSFENEFNVLRSAIHSGNFEKAIQSFVLLHSNSLQNPIFQSYLIQVAENIDPAKDTDASRFFGSLPCLLQSNIIDFATERLKEKESMRAFVILFDYIQAFPRHAYKYLISAINLLIICAQESTEEEKKKCISLLVTELFPRLCKQRLLLVRKDKIPSIKSTESKHYITLPHILFEQFLLLGQRYYIKKHRWDESTKFTCAMLSACGYNGLDQLDSVSHIIRFQFLKEHRNSVRIDDDSENGDIHALPTTEDLSIISTLMCEYMIAASQFVQFGYDYYKYVCGTDTTASSAEEKSCLIPVCSFQPNDNMPNHRLGEKRSFSNESGSNGSNNNIERNTLNFSDDCHLLRRNDKRLKMETSSNSSVTDDNEYDDEEGRALGLDSYCVQGVDDALQILSKAADCLRHTVELWQWAIGKLSQKTIIDHLGGWEQELCRVIDGYKLPFDMHNAVLLVRSDLALSSPSVPGNLAKALELSQSICDRIEVQRRQEKTDYSRTSTEMDIPFMFAFRVLYNIGVIYLLVGSLQQSTLEIAIILSVFPIPNGLDAKDFSSDETDCCTVANIFHGREFGLMRVTQEGLVVRCIKHLIVSLDNESEQRGGMASIDSALRWDEKAGNMIVLMQYGWPYWSNKTNLWHKIMNRISEKRVFKNREFLEYLYVSDVLQAIRHLHLMGTVTMDIIPPEFALRGSYRHLVTSGPENSNSTPSSPRQIPSSPRNNEETETLDEDDVADKSNDRNTNTLPLYHPSFANSILPSTSMSPSWYSASTQKNSFAKWMSPSFYYSRPATSVILPGQNSSNGERGDEEGENGGSLNDGLNPSTSTKGSFIPRDIVTRCLEYRIRRYSPKITPQRMRHVLQRFLKNMVLKANEET</sequence>
<organism evidence="2 3">
    <name type="scientific">Mucor plumbeus</name>
    <dbReference type="NCBI Taxonomy" id="97098"/>
    <lineage>
        <taxon>Eukaryota</taxon>
        <taxon>Fungi</taxon>
        <taxon>Fungi incertae sedis</taxon>
        <taxon>Mucoromycota</taxon>
        <taxon>Mucoromycotina</taxon>
        <taxon>Mucoromycetes</taxon>
        <taxon>Mucorales</taxon>
        <taxon>Mucorineae</taxon>
        <taxon>Mucoraceae</taxon>
        <taxon>Mucor</taxon>
    </lineage>
</organism>
<gene>
    <name evidence="2" type="ORF">INT46_000686</name>
</gene>
<evidence type="ECO:0000313" key="3">
    <source>
        <dbReference type="Proteomes" id="UP000650833"/>
    </source>
</evidence>
<keyword evidence="3" id="KW-1185">Reference proteome</keyword>
<comment type="caution">
    <text evidence="2">The sequence shown here is derived from an EMBL/GenBank/DDBJ whole genome shotgun (WGS) entry which is preliminary data.</text>
</comment>
<name>A0A8H7QIA1_9FUNG</name>
<dbReference type="Proteomes" id="UP000650833">
    <property type="component" value="Unassembled WGS sequence"/>
</dbReference>
<feature type="compositionally biased region" description="Polar residues" evidence="1">
    <location>
        <begin position="833"/>
        <end position="843"/>
    </location>
</feature>
<evidence type="ECO:0000256" key="1">
    <source>
        <dbReference type="SAM" id="MobiDB-lite"/>
    </source>
</evidence>
<proteinExistence type="predicted"/>
<feature type="region of interest" description="Disordered" evidence="1">
    <location>
        <begin position="809"/>
        <end position="844"/>
    </location>
</feature>
<protein>
    <submittedName>
        <fullName evidence="2">Uncharacterized protein</fullName>
    </submittedName>
</protein>
<dbReference type="EMBL" id="JAEPRC010000708">
    <property type="protein sequence ID" value="KAG2192625.1"/>
    <property type="molecule type" value="Genomic_DNA"/>
</dbReference>
<feature type="compositionally biased region" description="Low complexity" evidence="1">
    <location>
        <begin position="722"/>
        <end position="734"/>
    </location>
</feature>
<feature type="region of interest" description="Disordered" evidence="1">
    <location>
        <begin position="714"/>
        <end position="764"/>
    </location>
</feature>
<accession>A0A8H7QIA1</accession>